<feature type="transmembrane region" description="Helical" evidence="1">
    <location>
        <begin position="106"/>
        <end position="128"/>
    </location>
</feature>
<dbReference type="Proteomes" id="UP000228758">
    <property type="component" value="Unassembled WGS sequence"/>
</dbReference>
<dbReference type="AlphaFoldDB" id="A0A2M9CLF9"/>
<sequence>MTAAPLLKRAALYGALLALAIAVIGGAIGFAVDGVPGLLGALVGAAMTAVFLGLTALTILAAVSVSKGELFSPLFFGIVMGGWLLKLVIFLVLVILLGGQDFLNPYVLFITIVVAVLGSLAADVLAFVRARIPYVSDIDLPGEPRSGR</sequence>
<dbReference type="EMBL" id="PGFF01000001">
    <property type="protein sequence ID" value="PJJ72732.1"/>
    <property type="molecule type" value="Genomic_DNA"/>
</dbReference>
<gene>
    <name evidence="2" type="ORF">CLV46_2307</name>
</gene>
<feature type="transmembrane region" description="Helical" evidence="1">
    <location>
        <begin position="74"/>
        <end position="100"/>
    </location>
</feature>
<evidence type="ECO:0000313" key="2">
    <source>
        <dbReference type="EMBL" id="PJJ72732.1"/>
    </source>
</evidence>
<name>A0A2M9CLF9_9MICO</name>
<evidence type="ECO:0008006" key="4">
    <source>
        <dbReference type="Google" id="ProtNLM"/>
    </source>
</evidence>
<keyword evidence="1" id="KW-1133">Transmembrane helix</keyword>
<comment type="caution">
    <text evidence="2">The sequence shown here is derived from an EMBL/GenBank/DDBJ whole genome shotgun (WGS) entry which is preliminary data.</text>
</comment>
<protein>
    <recommendedName>
        <fullName evidence="4">ATP synthase protein I</fullName>
    </recommendedName>
</protein>
<organism evidence="2 3">
    <name type="scientific">Diaminobutyricimonas aerilata</name>
    <dbReference type="NCBI Taxonomy" id="1162967"/>
    <lineage>
        <taxon>Bacteria</taxon>
        <taxon>Bacillati</taxon>
        <taxon>Actinomycetota</taxon>
        <taxon>Actinomycetes</taxon>
        <taxon>Micrococcales</taxon>
        <taxon>Microbacteriaceae</taxon>
        <taxon>Diaminobutyricimonas</taxon>
    </lineage>
</organism>
<keyword evidence="1" id="KW-0812">Transmembrane</keyword>
<keyword evidence="3" id="KW-1185">Reference proteome</keyword>
<feature type="transmembrane region" description="Helical" evidence="1">
    <location>
        <begin position="38"/>
        <end position="62"/>
    </location>
</feature>
<evidence type="ECO:0000313" key="3">
    <source>
        <dbReference type="Proteomes" id="UP000228758"/>
    </source>
</evidence>
<dbReference type="RefSeq" id="WP_100364890.1">
    <property type="nucleotide sequence ID" value="NZ_PGFF01000001.1"/>
</dbReference>
<dbReference type="OrthoDB" id="5117309at2"/>
<keyword evidence="1" id="KW-0472">Membrane</keyword>
<proteinExistence type="predicted"/>
<reference evidence="2 3" key="1">
    <citation type="submission" date="2017-11" db="EMBL/GenBank/DDBJ databases">
        <title>Genomic Encyclopedia of Archaeal and Bacterial Type Strains, Phase II (KMG-II): From Individual Species to Whole Genera.</title>
        <authorList>
            <person name="Goeker M."/>
        </authorList>
    </citation>
    <scope>NUCLEOTIDE SEQUENCE [LARGE SCALE GENOMIC DNA]</scope>
    <source>
        <strain evidence="2 3">DSM 27393</strain>
    </source>
</reference>
<evidence type="ECO:0000256" key="1">
    <source>
        <dbReference type="SAM" id="Phobius"/>
    </source>
</evidence>
<feature type="transmembrane region" description="Helical" evidence="1">
    <location>
        <begin position="12"/>
        <end position="32"/>
    </location>
</feature>
<accession>A0A2M9CLF9</accession>